<protein>
    <recommendedName>
        <fullName evidence="4">Flagellar operon protein</fullName>
    </recommendedName>
</protein>
<dbReference type="Proteomes" id="UP000619534">
    <property type="component" value="Unassembled WGS sequence"/>
</dbReference>
<dbReference type="Pfam" id="PF12611">
    <property type="entry name" value="Flagellar_put"/>
    <property type="match status" value="1"/>
</dbReference>
<name>A0ABQ1P3G4_9BACI</name>
<dbReference type="NCBIfam" id="TIGR02530">
    <property type="entry name" value="flg_new"/>
    <property type="match status" value="1"/>
</dbReference>
<evidence type="ECO:0000313" key="2">
    <source>
        <dbReference type="EMBL" id="GGC90340.1"/>
    </source>
</evidence>
<organism evidence="2 3">
    <name type="scientific">Thalassobacillus devorans</name>
    <dbReference type="NCBI Taxonomy" id="279813"/>
    <lineage>
        <taxon>Bacteria</taxon>
        <taxon>Bacillati</taxon>
        <taxon>Bacillota</taxon>
        <taxon>Bacilli</taxon>
        <taxon>Bacillales</taxon>
        <taxon>Bacillaceae</taxon>
        <taxon>Thalassobacillus</taxon>
    </lineage>
</organism>
<proteinExistence type="predicted"/>
<evidence type="ECO:0000256" key="1">
    <source>
        <dbReference type="SAM" id="MobiDB-lite"/>
    </source>
</evidence>
<accession>A0ABQ1P3G4</accession>
<keyword evidence="3" id="KW-1185">Reference proteome</keyword>
<reference evidence="3" key="1">
    <citation type="journal article" date="2019" name="Int. J. Syst. Evol. Microbiol.">
        <title>The Global Catalogue of Microorganisms (GCM) 10K type strain sequencing project: providing services to taxonomists for standard genome sequencing and annotation.</title>
        <authorList>
            <consortium name="The Broad Institute Genomics Platform"/>
            <consortium name="The Broad Institute Genome Sequencing Center for Infectious Disease"/>
            <person name="Wu L."/>
            <person name="Ma J."/>
        </authorList>
    </citation>
    <scope>NUCLEOTIDE SEQUENCE [LARGE SCALE GENOMIC DNA]</scope>
    <source>
        <strain evidence="3">CCM 7282</strain>
    </source>
</reference>
<evidence type="ECO:0000313" key="3">
    <source>
        <dbReference type="Proteomes" id="UP000619534"/>
    </source>
</evidence>
<dbReference type="EMBL" id="BMCJ01000003">
    <property type="protein sequence ID" value="GGC90340.1"/>
    <property type="molecule type" value="Genomic_DNA"/>
</dbReference>
<gene>
    <name evidence="2" type="ORF">GCM10007216_21390</name>
</gene>
<sequence length="123" mass="13750">MEPRIHQLHQPMPLPKVNKQQTSNTSSISFKDVLADARQVKLSKHAGERLQQRNIAISQAQWDRLSDKMQEAKQKGITDSLVLLPDAALLVSTKNNTVITAMNRNEASSKIFSNINGTILMDD</sequence>
<dbReference type="RefSeq" id="WP_062445843.1">
    <property type="nucleotide sequence ID" value="NZ_BMCJ01000003.1"/>
</dbReference>
<evidence type="ECO:0008006" key="4">
    <source>
        <dbReference type="Google" id="ProtNLM"/>
    </source>
</evidence>
<comment type="caution">
    <text evidence="2">The sequence shown here is derived from an EMBL/GenBank/DDBJ whole genome shotgun (WGS) entry which is preliminary data.</text>
</comment>
<dbReference type="InterPro" id="IPR013367">
    <property type="entry name" value="Flagellar_put"/>
</dbReference>
<feature type="region of interest" description="Disordered" evidence="1">
    <location>
        <begin position="1"/>
        <end position="25"/>
    </location>
</feature>